<dbReference type="EMBL" id="FNFI01000003">
    <property type="protein sequence ID" value="SDJ88917.1"/>
    <property type="molecule type" value="Genomic_DNA"/>
</dbReference>
<accession>A0A1G8XET1</accession>
<dbReference type="InterPro" id="IPR045864">
    <property type="entry name" value="aa-tRNA-synth_II/BPL/LPL"/>
</dbReference>
<evidence type="ECO:0000259" key="1">
    <source>
        <dbReference type="Pfam" id="PF13393"/>
    </source>
</evidence>
<protein>
    <submittedName>
        <fullName evidence="2">Histidyl-tRNA synthetase</fullName>
    </submittedName>
</protein>
<reference evidence="3" key="1">
    <citation type="submission" date="2016-10" db="EMBL/GenBank/DDBJ databases">
        <authorList>
            <person name="Varghese N."/>
            <person name="Submissions S."/>
        </authorList>
    </citation>
    <scope>NUCLEOTIDE SEQUENCE [LARGE SCALE GENOMIC DNA]</scope>
    <source>
        <strain evidence="3">CGMCC 1.8911</strain>
    </source>
</reference>
<feature type="domain" description="Class II Histidinyl-tRNA synthetase (HisRS)-like catalytic core" evidence="1">
    <location>
        <begin position="13"/>
        <end position="253"/>
    </location>
</feature>
<proteinExistence type="predicted"/>
<dbReference type="InterPro" id="IPR041715">
    <property type="entry name" value="HisRS-like_core"/>
</dbReference>
<keyword evidence="2" id="KW-0030">Aminoacyl-tRNA synthetase</keyword>
<sequence>MTNNILILKRLDLGQKYLEQLDTAGYTLVDMNMIEPFSIDDKYHHPTSVVFERNNTMYAIRSDWTRTLMNFNSNYYSDDIRFGYFGPVVRENESFYQAGVELYRANEKDMIEAVLMHMNFVEDYAETSIKTMVINNDQLIDLFIEKYQLSEDIRQLIYSKNISEMRRVLGKDHDLYKIISAKVSDQFDMVSKIFGDTKAMQAIAHLKEEITEENTKFILDLSFRSPQNYYNGLYFQAFLNSNSPILSGGEYNSNAFGIALNLADGGLI</sequence>
<dbReference type="GO" id="GO:0004812">
    <property type="term" value="F:aminoacyl-tRNA ligase activity"/>
    <property type="evidence" value="ECO:0007669"/>
    <property type="project" value="UniProtKB-KW"/>
</dbReference>
<organism evidence="2 3">
    <name type="scientific">Jeotgalicoccus aerolatus</name>
    <dbReference type="NCBI Taxonomy" id="709510"/>
    <lineage>
        <taxon>Bacteria</taxon>
        <taxon>Bacillati</taxon>
        <taxon>Bacillota</taxon>
        <taxon>Bacilli</taxon>
        <taxon>Bacillales</taxon>
        <taxon>Staphylococcaceae</taxon>
        <taxon>Jeotgalicoccus</taxon>
    </lineage>
</organism>
<dbReference type="OrthoDB" id="2387597at2"/>
<dbReference type="GO" id="GO:0140096">
    <property type="term" value="F:catalytic activity, acting on a protein"/>
    <property type="evidence" value="ECO:0007669"/>
    <property type="project" value="UniProtKB-ARBA"/>
</dbReference>
<dbReference type="RefSeq" id="WP_092595804.1">
    <property type="nucleotide sequence ID" value="NZ_FNFI01000003.1"/>
</dbReference>
<dbReference type="Proteomes" id="UP000242700">
    <property type="component" value="Unassembled WGS sequence"/>
</dbReference>
<keyword evidence="2" id="KW-0436">Ligase</keyword>
<dbReference type="STRING" id="586411.SAMN05216187_103140"/>
<dbReference type="GO" id="GO:0016740">
    <property type="term" value="F:transferase activity"/>
    <property type="evidence" value="ECO:0007669"/>
    <property type="project" value="UniProtKB-ARBA"/>
</dbReference>
<dbReference type="AlphaFoldDB" id="A0A1G8XET1"/>
<dbReference type="Gene3D" id="3.30.930.10">
    <property type="entry name" value="Bira Bifunctional Protein, Domain 2"/>
    <property type="match status" value="1"/>
</dbReference>
<evidence type="ECO:0000313" key="3">
    <source>
        <dbReference type="Proteomes" id="UP000242700"/>
    </source>
</evidence>
<evidence type="ECO:0000313" key="2">
    <source>
        <dbReference type="EMBL" id="SDJ88917.1"/>
    </source>
</evidence>
<name>A0A1G8XET1_9STAP</name>
<dbReference type="SUPFAM" id="SSF55681">
    <property type="entry name" value="Class II aaRS and biotin synthetases"/>
    <property type="match status" value="1"/>
</dbReference>
<gene>
    <name evidence="2" type="ORF">SAMN05216187_103140</name>
</gene>
<dbReference type="Pfam" id="PF13393">
    <property type="entry name" value="tRNA-synt_His"/>
    <property type="match status" value="1"/>
</dbReference>